<proteinExistence type="predicted"/>
<dbReference type="AlphaFoldDB" id="A6NRJ6"/>
<accession>A6NRJ6</accession>
<gene>
    <name evidence="2" type="ORF">BACCAP_00824</name>
</gene>
<keyword evidence="3" id="KW-1185">Reference proteome</keyword>
<dbReference type="EMBL" id="AAXG02000006">
    <property type="protein sequence ID" value="EDN01256.1"/>
    <property type="molecule type" value="Genomic_DNA"/>
</dbReference>
<evidence type="ECO:0000313" key="3">
    <source>
        <dbReference type="Proteomes" id="UP000003639"/>
    </source>
</evidence>
<feature type="compositionally biased region" description="Basic and acidic residues" evidence="1">
    <location>
        <begin position="30"/>
        <end position="44"/>
    </location>
</feature>
<dbReference type="Proteomes" id="UP000003639">
    <property type="component" value="Unassembled WGS sequence"/>
</dbReference>
<evidence type="ECO:0000313" key="2">
    <source>
        <dbReference type="EMBL" id="EDN01256.1"/>
    </source>
</evidence>
<feature type="region of interest" description="Disordered" evidence="1">
    <location>
        <begin position="19"/>
        <end position="44"/>
    </location>
</feature>
<protein>
    <submittedName>
        <fullName evidence="2">Uncharacterized protein</fullName>
    </submittedName>
</protein>
<dbReference type="STRING" id="411467.BACCAP_00824"/>
<evidence type="ECO:0000256" key="1">
    <source>
        <dbReference type="SAM" id="MobiDB-lite"/>
    </source>
</evidence>
<organism evidence="2 3">
    <name type="scientific">Pseudoflavonifractor capillosus ATCC 29799</name>
    <dbReference type="NCBI Taxonomy" id="411467"/>
    <lineage>
        <taxon>Bacteria</taxon>
        <taxon>Bacillati</taxon>
        <taxon>Bacillota</taxon>
        <taxon>Clostridia</taxon>
        <taxon>Eubacteriales</taxon>
        <taxon>Oscillospiraceae</taxon>
        <taxon>Pseudoflavonifractor</taxon>
    </lineage>
</organism>
<sequence>MLYSIKEVYRLLELNKSPGQGKRRVCGKVTDTRRRPVRAEGRSV</sequence>
<comment type="caution">
    <text evidence="2">The sequence shown here is derived from an EMBL/GenBank/DDBJ whole genome shotgun (WGS) entry which is preliminary data.</text>
</comment>
<reference evidence="2 3" key="1">
    <citation type="submission" date="2007-04" db="EMBL/GenBank/DDBJ databases">
        <authorList>
            <person name="Fulton L."/>
            <person name="Clifton S."/>
            <person name="Fulton B."/>
            <person name="Xu J."/>
            <person name="Minx P."/>
            <person name="Pepin K.H."/>
            <person name="Johnson M."/>
            <person name="Thiruvilangam P."/>
            <person name="Bhonagiri V."/>
            <person name="Nash W.E."/>
            <person name="Mardis E.R."/>
            <person name="Wilson R.K."/>
        </authorList>
    </citation>
    <scope>NUCLEOTIDE SEQUENCE [LARGE SCALE GENOMIC DNA]</scope>
    <source>
        <strain evidence="2 3">ATCC 29799</strain>
    </source>
</reference>
<reference evidence="2 3" key="2">
    <citation type="submission" date="2007-06" db="EMBL/GenBank/DDBJ databases">
        <title>Draft genome sequence of Pseudoflavonifractor capillosus ATCC 29799.</title>
        <authorList>
            <person name="Sudarsanam P."/>
            <person name="Ley R."/>
            <person name="Guruge J."/>
            <person name="Turnbaugh P.J."/>
            <person name="Mahowald M."/>
            <person name="Liep D."/>
            <person name="Gordon J."/>
        </authorList>
    </citation>
    <scope>NUCLEOTIDE SEQUENCE [LARGE SCALE GENOMIC DNA]</scope>
    <source>
        <strain evidence="2 3">ATCC 29799</strain>
    </source>
</reference>
<name>A6NRJ6_9FIRM</name>